<keyword evidence="6" id="KW-1185">Reference proteome</keyword>
<feature type="region of interest" description="Disordered" evidence="1">
    <location>
        <begin position="266"/>
        <end position="287"/>
    </location>
</feature>
<organism evidence="5 6">
    <name type="scientific">Cudoniella acicularis</name>
    <dbReference type="NCBI Taxonomy" id="354080"/>
    <lineage>
        <taxon>Eukaryota</taxon>
        <taxon>Fungi</taxon>
        <taxon>Dikarya</taxon>
        <taxon>Ascomycota</taxon>
        <taxon>Pezizomycotina</taxon>
        <taxon>Leotiomycetes</taxon>
        <taxon>Helotiales</taxon>
        <taxon>Tricladiaceae</taxon>
        <taxon>Cudoniella</taxon>
    </lineage>
</organism>
<dbReference type="PANTHER" id="PTHR43662:SF5">
    <property type="entry name" value="DUF1996 DOMAIN-CONTAINING PROTEIN"/>
    <property type="match status" value="1"/>
</dbReference>
<feature type="transmembrane region" description="Helical" evidence="2">
    <location>
        <begin position="101"/>
        <end position="122"/>
    </location>
</feature>
<dbReference type="InterPro" id="IPR049326">
    <property type="entry name" value="Rhodopsin_dom_fungi"/>
</dbReference>
<dbReference type="Pfam" id="PF09362">
    <property type="entry name" value="DUF1996"/>
    <property type="match status" value="1"/>
</dbReference>
<accession>A0A8H4W2D3</accession>
<evidence type="ECO:0008006" key="7">
    <source>
        <dbReference type="Google" id="ProtNLM"/>
    </source>
</evidence>
<dbReference type="AlphaFoldDB" id="A0A8H4W2D3"/>
<feature type="transmembrane region" description="Helical" evidence="2">
    <location>
        <begin position="22"/>
        <end position="43"/>
    </location>
</feature>
<feature type="domain" description="Rhodopsin" evidence="4">
    <location>
        <begin position="39"/>
        <end position="125"/>
    </location>
</feature>
<dbReference type="Pfam" id="PF20684">
    <property type="entry name" value="Fung_rhodopsin"/>
    <property type="match status" value="2"/>
</dbReference>
<dbReference type="OrthoDB" id="74764at2759"/>
<gene>
    <name evidence="5" type="ORF">G7Y89_g7136</name>
</gene>
<sequence>MASALPFTPAQMLDHSNLQKQAVIITLLFPVLATVVVSLRICLRTATKTFGIDDLFIIVALVFYWANTLCTYMCYVGYHVWDIPPNHSPILTNKYIFAAELIYEPILTFVRISIMFFLLRLTGPKKACLPISDNWDPIQNPKCLNFSAITLAFTIISIVTDAVALVIPTWIVHDLKMPRKQKFFVIGILSFGLITVISGIVRLIILERFYESNPKDITHTVMYTLSTIECGLAFVAACAPHMKPVISYFLPKLFVISSYGRTTPRTSPMIGREVHGGSRHTPKNTTRTKHVPIQIKVTETEPIPSDYNNKKKDGQVKFQEREISEEKRINKSSTMMLPLPVVALSGREQLPLLPEPKCSLEILPREVSYLSKLPRFFLSVFLDVRVHNIPFRFNIGSPEVNNDFESTVLPKRRFFSKASTWSNLYSTDSNLYPELDISLFVVAALAASVQAGLRFGCSTLSIQRLDPVVQPGSDPSSHLHHIVGGNQFNASMNGDVGARASCTTCQMAEDFSNYWTAVMYFKHPTNGSYHRVPVVNNAALATGTTGGITVYYTPYDLSKDNLKTQPITTFKPGFRMTVGNPASTAAQGAKHIGLSYNCLQTLLNRGPEMRDFPTKPCPAGIFVTHHFPACWDGKNLDSPDHQSHMYNTISQDGFTNAPACPSSHPVRVPQVVYETVWDTTKFNGLFTSGTNPFVWSFEGTSGYGTHADYMFGWKGDALDRAMKKSECFYDGCGAITKQEMSVANKCTVKDEVGENIDGWVSHLPGME</sequence>
<keyword evidence="2" id="KW-0472">Membrane</keyword>
<feature type="transmembrane region" description="Helical" evidence="2">
    <location>
        <begin position="55"/>
        <end position="81"/>
    </location>
</feature>
<feature type="domain" description="Rhodopsin" evidence="4">
    <location>
        <begin position="127"/>
        <end position="247"/>
    </location>
</feature>
<evidence type="ECO:0000259" key="3">
    <source>
        <dbReference type="Pfam" id="PF09362"/>
    </source>
</evidence>
<comment type="caution">
    <text evidence="5">The sequence shown here is derived from an EMBL/GenBank/DDBJ whole genome shotgun (WGS) entry which is preliminary data.</text>
</comment>
<dbReference type="PANTHER" id="PTHR43662">
    <property type="match status" value="1"/>
</dbReference>
<name>A0A8H4W2D3_9HELO</name>
<evidence type="ECO:0000313" key="5">
    <source>
        <dbReference type="EMBL" id="KAF4631001.1"/>
    </source>
</evidence>
<feature type="domain" description="DUF1996" evidence="3">
    <location>
        <begin position="466"/>
        <end position="713"/>
    </location>
</feature>
<feature type="transmembrane region" description="Helical" evidence="2">
    <location>
        <begin position="183"/>
        <end position="205"/>
    </location>
</feature>
<proteinExistence type="predicted"/>
<evidence type="ECO:0000256" key="2">
    <source>
        <dbReference type="SAM" id="Phobius"/>
    </source>
</evidence>
<feature type="transmembrane region" description="Helical" evidence="2">
    <location>
        <begin position="217"/>
        <end position="237"/>
    </location>
</feature>
<keyword evidence="2" id="KW-0812">Transmembrane</keyword>
<evidence type="ECO:0000259" key="4">
    <source>
        <dbReference type="Pfam" id="PF20684"/>
    </source>
</evidence>
<dbReference type="InterPro" id="IPR018535">
    <property type="entry name" value="DUF1996"/>
</dbReference>
<evidence type="ECO:0000256" key="1">
    <source>
        <dbReference type="SAM" id="MobiDB-lite"/>
    </source>
</evidence>
<dbReference type="EMBL" id="JAAMPI010000487">
    <property type="protein sequence ID" value="KAF4631001.1"/>
    <property type="molecule type" value="Genomic_DNA"/>
</dbReference>
<keyword evidence="2" id="KW-1133">Transmembrane helix</keyword>
<feature type="compositionally biased region" description="Basic residues" evidence="1">
    <location>
        <begin position="277"/>
        <end position="287"/>
    </location>
</feature>
<dbReference type="Proteomes" id="UP000566819">
    <property type="component" value="Unassembled WGS sequence"/>
</dbReference>
<reference evidence="5 6" key="1">
    <citation type="submission" date="2020-03" db="EMBL/GenBank/DDBJ databases">
        <title>Draft Genome Sequence of Cudoniella acicularis.</title>
        <authorList>
            <person name="Buettner E."/>
            <person name="Kellner H."/>
        </authorList>
    </citation>
    <scope>NUCLEOTIDE SEQUENCE [LARGE SCALE GENOMIC DNA]</scope>
    <source>
        <strain evidence="5 6">DSM 108380</strain>
    </source>
</reference>
<evidence type="ECO:0000313" key="6">
    <source>
        <dbReference type="Proteomes" id="UP000566819"/>
    </source>
</evidence>
<protein>
    <recommendedName>
        <fullName evidence="7">DUF1996 domain-containing protein</fullName>
    </recommendedName>
</protein>
<feature type="transmembrane region" description="Helical" evidence="2">
    <location>
        <begin position="143"/>
        <end position="171"/>
    </location>
</feature>